<dbReference type="EMBL" id="LFTY01000002">
    <property type="protein sequence ID" value="KMW59581.1"/>
    <property type="molecule type" value="Genomic_DNA"/>
</dbReference>
<sequence>MDISRRGLLLGACSAAAHPLMTSVTLAAAPTDARLIVIVLRGGMDGLDVVRPVGDPLYQRYRPTLAQPGLDLTGYFALHPGLAELMPLWRRGQLGFAHAVSTPYRDKRSHFDGQDLLEAGTPAMGDGRARGGWLNRLVGAMPGASVELAFGVGNDELRILGGESPVSRWSPEVEVDLTPAAEDLFRHIYAPDPLFARAADKGMALAAAIEKSALPPLPNGARRDPVAAFAAQQLLDQTRIAAFSVGGWDTHQRQSRGIAGALGKLTGAILSLEDGLGPGIWGKTMVLAMTEFGRTVAENGTKGTDHGTAGALIMAGGALRGGAVYGDWPGLGEAALYKRRDLMPTADVRSYCAYAMRDLMGVGNTALETQIFPGLSLEADPRITL</sequence>
<dbReference type="AlphaFoldDB" id="A0A0J9EAC4"/>
<evidence type="ECO:0008006" key="3">
    <source>
        <dbReference type="Google" id="ProtNLM"/>
    </source>
</evidence>
<dbReference type="PATRIC" id="fig|1675527.3.peg.4774"/>
<dbReference type="STRING" id="1675527.AIOL_004563"/>
<dbReference type="PANTHER" id="PTHR43737">
    <property type="entry name" value="BLL7424 PROTEIN"/>
    <property type="match status" value="1"/>
</dbReference>
<dbReference type="PANTHER" id="PTHR43737:SF1">
    <property type="entry name" value="DUF1501 DOMAIN-CONTAINING PROTEIN"/>
    <property type="match status" value="1"/>
</dbReference>
<gene>
    <name evidence="1" type="ORF">AIOL_004563</name>
</gene>
<keyword evidence="2" id="KW-1185">Reference proteome</keyword>
<dbReference type="PROSITE" id="PS51318">
    <property type="entry name" value="TAT"/>
    <property type="match status" value="1"/>
</dbReference>
<dbReference type="InterPro" id="IPR006311">
    <property type="entry name" value="TAT_signal"/>
</dbReference>
<reference evidence="1 2" key="1">
    <citation type="submission" date="2015-06" db="EMBL/GenBank/DDBJ databases">
        <title>Draft genome sequence of an Alphaproteobacteria species associated to the Mediterranean sponge Oscarella lobularis.</title>
        <authorList>
            <person name="Jourda C."/>
            <person name="Santini S."/>
            <person name="Claverie J.-M."/>
        </authorList>
    </citation>
    <scope>NUCLEOTIDE SEQUENCE [LARGE SCALE GENOMIC DNA]</scope>
    <source>
        <strain evidence="1">IGS</strain>
    </source>
</reference>
<protein>
    <recommendedName>
        <fullName evidence="3">DUF1501 domain-containing protein</fullName>
    </recommendedName>
</protein>
<name>A0A0J9EAC4_9RHOB</name>
<dbReference type="OrthoDB" id="9779968at2"/>
<dbReference type="Proteomes" id="UP000037178">
    <property type="component" value="Unassembled WGS sequence"/>
</dbReference>
<evidence type="ECO:0000313" key="2">
    <source>
        <dbReference type="Proteomes" id="UP000037178"/>
    </source>
</evidence>
<dbReference type="RefSeq" id="WP_082152741.1">
    <property type="nucleotide sequence ID" value="NZ_LFTY01000002.1"/>
</dbReference>
<proteinExistence type="predicted"/>
<evidence type="ECO:0000313" key="1">
    <source>
        <dbReference type="EMBL" id="KMW59581.1"/>
    </source>
</evidence>
<dbReference type="InterPro" id="IPR010869">
    <property type="entry name" value="DUF1501"/>
</dbReference>
<accession>A0A0J9EAC4</accession>
<organism evidence="1 2">
    <name type="scientific">Candidatus Rhodobacter oscarellae</name>
    <dbReference type="NCBI Taxonomy" id="1675527"/>
    <lineage>
        <taxon>Bacteria</taxon>
        <taxon>Pseudomonadati</taxon>
        <taxon>Pseudomonadota</taxon>
        <taxon>Alphaproteobacteria</taxon>
        <taxon>Rhodobacterales</taxon>
        <taxon>Rhodobacter group</taxon>
        <taxon>Rhodobacter</taxon>
    </lineage>
</organism>
<comment type="caution">
    <text evidence="1">The sequence shown here is derived from an EMBL/GenBank/DDBJ whole genome shotgun (WGS) entry which is preliminary data.</text>
</comment>
<dbReference type="Pfam" id="PF07394">
    <property type="entry name" value="DUF1501"/>
    <property type="match status" value="1"/>
</dbReference>